<sequence>MLACDDVGSSSPPSSPLPKYTVSFETDGGSAVPSVEVSKLSETITATKAASGGTTYYFGDWYTVDKATGHTGKTKYDYTQPVTGNMTLYARWYTEQPADKTALQGLITADSGDFNHIDVRKITDMNRLFQARGAFNGDITGWDVSGVTNMEFVFDSASAFNQPVGDWDVSGVTNMQNMFGGANAFDQDISGWTVSQVTNYRDIFVFGIIKEANKPPRFR</sequence>
<feature type="region of interest" description="Disordered" evidence="2">
    <location>
        <begin position="1"/>
        <end position="22"/>
    </location>
</feature>
<dbReference type="Proteomes" id="UP001228690">
    <property type="component" value="Chromosome"/>
</dbReference>
<dbReference type="RefSeq" id="WP_326927840.1">
    <property type="nucleotide sequence ID" value="NZ_CP123443.1"/>
</dbReference>
<dbReference type="InterPro" id="IPR013378">
    <property type="entry name" value="InlB-like_B-rpt"/>
</dbReference>
<accession>A0ABY8MLH5</accession>
<organism evidence="3 4">
    <name type="scientific">Candidatus Haliotispira prima</name>
    <dbReference type="NCBI Taxonomy" id="3034016"/>
    <lineage>
        <taxon>Bacteria</taxon>
        <taxon>Pseudomonadati</taxon>
        <taxon>Spirochaetota</taxon>
        <taxon>Spirochaetia</taxon>
        <taxon>Spirochaetales</taxon>
        <taxon>Spirochaetaceae</taxon>
        <taxon>Candidatus Haliotispira</taxon>
    </lineage>
</organism>
<protein>
    <submittedName>
        <fullName evidence="3">BspA family leucine-rich repeat surface protein</fullName>
    </submittedName>
</protein>
<gene>
    <name evidence="3" type="ORF">P0082_01980</name>
</gene>
<evidence type="ECO:0000256" key="2">
    <source>
        <dbReference type="SAM" id="MobiDB-lite"/>
    </source>
</evidence>
<reference evidence="3 4" key="1">
    <citation type="submission" date="2023-04" db="EMBL/GenBank/DDBJ databases">
        <title>Spirochaete genome identified in red abalone sample constitutes a novel genus.</title>
        <authorList>
            <person name="Sharma S.P."/>
            <person name="Purcell C.M."/>
            <person name="Hyde J.R."/>
            <person name="Severin A.J."/>
        </authorList>
    </citation>
    <scope>NUCLEOTIDE SEQUENCE [LARGE SCALE GENOMIC DNA]</scope>
    <source>
        <strain evidence="3 4">SP-2023</strain>
    </source>
</reference>
<evidence type="ECO:0000313" key="4">
    <source>
        <dbReference type="Proteomes" id="UP001228690"/>
    </source>
</evidence>
<evidence type="ECO:0000256" key="1">
    <source>
        <dbReference type="ARBA" id="ARBA00004196"/>
    </source>
</evidence>
<dbReference type="Pfam" id="PF09479">
    <property type="entry name" value="Flg_new"/>
    <property type="match status" value="1"/>
</dbReference>
<dbReference type="InterPro" id="IPR042229">
    <property type="entry name" value="Listeria/Bacterioides_rpt_sf"/>
</dbReference>
<dbReference type="Pfam" id="PF03382">
    <property type="entry name" value="DUF285"/>
    <property type="match status" value="1"/>
</dbReference>
<dbReference type="Gene3D" id="2.60.40.4270">
    <property type="entry name" value="Listeria-Bacteroides repeat domain"/>
    <property type="match status" value="1"/>
</dbReference>
<name>A0ABY8MLH5_9SPIO</name>
<evidence type="ECO:0000313" key="3">
    <source>
        <dbReference type="EMBL" id="WGK69654.1"/>
    </source>
</evidence>
<keyword evidence="4" id="KW-1185">Reference proteome</keyword>
<proteinExistence type="predicted"/>
<dbReference type="InterPro" id="IPR005046">
    <property type="entry name" value="DUF285"/>
</dbReference>
<dbReference type="EMBL" id="CP123443">
    <property type="protein sequence ID" value="WGK69654.1"/>
    <property type="molecule type" value="Genomic_DNA"/>
</dbReference>
<comment type="subcellular location">
    <subcellularLocation>
        <location evidence="1">Cell envelope</location>
    </subcellularLocation>
</comment>